<evidence type="ECO:0000256" key="5">
    <source>
        <dbReference type="SAM" id="MobiDB-lite"/>
    </source>
</evidence>
<dbReference type="CDD" id="cd04202">
    <property type="entry name" value="CuRO_D2_2dMcoN_like"/>
    <property type="match status" value="1"/>
</dbReference>
<dbReference type="InterPro" id="IPR011707">
    <property type="entry name" value="Cu-oxidase-like_N"/>
</dbReference>
<dbReference type="PANTHER" id="PTHR11709:SF394">
    <property type="entry name" value="FI03373P-RELATED"/>
    <property type="match status" value="1"/>
</dbReference>
<dbReference type="CDD" id="cd13860">
    <property type="entry name" value="CuRO_1_2dMco_1"/>
    <property type="match status" value="1"/>
</dbReference>
<dbReference type="Pfam" id="PF07731">
    <property type="entry name" value="Cu-oxidase_2"/>
    <property type="match status" value="1"/>
</dbReference>
<feature type="compositionally biased region" description="Basic residues" evidence="5">
    <location>
        <begin position="464"/>
        <end position="473"/>
    </location>
</feature>
<feature type="domain" description="Plastocyanin-like" evidence="8">
    <location>
        <begin position="90"/>
        <end position="194"/>
    </location>
</feature>
<feature type="chain" id="PRO_5045992598" evidence="6">
    <location>
        <begin position="30"/>
        <end position="473"/>
    </location>
</feature>
<evidence type="ECO:0000259" key="8">
    <source>
        <dbReference type="Pfam" id="PF07732"/>
    </source>
</evidence>
<evidence type="ECO:0000256" key="4">
    <source>
        <dbReference type="ARBA" id="ARBA00023008"/>
    </source>
</evidence>
<keyword evidence="4" id="KW-0186">Copper</keyword>
<proteinExistence type="predicted"/>
<protein>
    <submittedName>
        <fullName evidence="9">Copper oxidase</fullName>
    </submittedName>
</protein>
<dbReference type="SUPFAM" id="SSF49503">
    <property type="entry name" value="Cupredoxins"/>
    <property type="match status" value="2"/>
</dbReference>
<keyword evidence="10" id="KW-1185">Reference proteome</keyword>
<dbReference type="Proteomes" id="UP000806285">
    <property type="component" value="Unassembled WGS sequence"/>
</dbReference>
<dbReference type="EMBL" id="JADDIV010000001">
    <property type="protein sequence ID" value="MBE7366050.1"/>
    <property type="molecule type" value="Genomic_DNA"/>
</dbReference>
<dbReference type="InterPro" id="IPR008972">
    <property type="entry name" value="Cupredoxin"/>
</dbReference>
<keyword evidence="2" id="KW-0479">Metal-binding</keyword>
<feature type="domain" description="Plastocyanin-like" evidence="7">
    <location>
        <begin position="221"/>
        <end position="335"/>
    </location>
</feature>
<evidence type="ECO:0000313" key="10">
    <source>
        <dbReference type="Proteomes" id="UP000806285"/>
    </source>
</evidence>
<dbReference type="InterPro" id="IPR019546">
    <property type="entry name" value="TAT_signal_bac_arc"/>
</dbReference>
<dbReference type="InterPro" id="IPR045087">
    <property type="entry name" value="Cu-oxidase_fam"/>
</dbReference>
<evidence type="ECO:0000256" key="3">
    <source>
        <dbReference type="ARBA" id="ARBA00023002"/>
    </source>
</evidence>
<evidence type="ECO:0000259" key="7">
    <source>
        <dbReference type="Pfam" id="PF07731"/>
    </source>
</evidence>
<keyword evidence="6" id="KW-0732">Signal</keyword>
<comment type="caution">
    <text evidence="9">The sequence shown here is derived from an EMBL/GenBank/DDBJ whole genome shotgun (WGS) entry which is preliminary data.</text>
</comment>
<dbReference type="NCBIfam" id="TIGR01409">
    <property type="entry name" value="TAT_signal_seq"/>
    <property type="match status" value="1"/>
</dbReference>
<dbReference type="InterPro" id="IPR006311">
    <property type="entry name" value="TAT_signal"/>
</dbReference>
<gene>
    <name evidence="9" type="ORF">IM787_00590</name>
</gene>
<dbReference type="RefSeq" id="WP_193674690.1">
    <property type="nucleotide sequence ID" value="NZ_JADDIV010000001.1"/>
</dbReference>
<comment type="subcellular location">
    <subcellularLocation>
        <location evidence="1">Periplasm</location>
    </subcellularLocation>
</comment>
<dbReference type="Pfam" id="PF07732">
    <property type="entry name" value="Cu-oxidase_3"/>
    <property type="match status" value="1"/>
</dbReference>
<evidence type="ECO:0000256" key="6">
    <source>
        <dbReference type="SAM" id="SignalP"/>
    </source>
</evidence>
<dbReference type="InterPro" id="IPR002355">
    <property type="entry name" value="Cu_oxidase_Cu_BS"/>
</dbReference>
<dbReference type="PROSITE" id="PS00080">
    <property type="entry name" value="MULTICOPPER_OXIDASE2"/>
    <property type="match status" value="1"/>
</dbReference>
<keyword evidence="3" id="KW-0560">Oxidoreductase</keyword>
<evidence type="ECO:0000313" key="9">
    <source>
        <dbReference type="EMBL" id="MBE7366050.1"/>
    </source>
</evidence>
<feature type="signal peptide" evidence="6">
    <location>
        <begin position="1"/>
        <end position="29"/>
    </location>
</feature>
<feature type="region of interest" description="Disordered" evidence="5">
    <location>
        <begin position="436"/>
        <end position="473"/>
    </location>
</feature>
<dbReference type="InterPro" id="IPR011706">
    <property type="entry name" value="Cu-oxidase_C"/>
</dbReference>
<evidence type="ECO:0000256" key="2">
    <source>
        <dbReference type="ARBA" id="ARBA00022723"/>
    </source>
</evidence>
<evidence type="ECO:0000256" key="1">
    <source>
        <dbReference type="ARBA" id="ARBA00004418"/>
    </source>
</evidence>
<name>A0ABR9RXT5_9BURK</name>
<sequence length="473" mass="51713">MSNRRNFLTGVGAIAGAVGAASVSKVAMAALPEPVVQTKPDTAGPLAPPTGRPYNPVVTLNGWTAPWRMKDGVKEFHLVAEPVVREMAPGFKAHLWGYNGQSPGPTIEVVEGDRVRVFVTNKLPEHTSIHWHGQRLPNGMDGVGGLTQPTIQPGKTFVYEFVARRPGTFMYHPHGDEMVQMAMGMMGFWVTHPKGRHPLIDEVDRDFVFLLNAYDIEPGAYTPKIMTMTDFNIWTFNSRVFPGIASMNVRHGDKVRIRVGNLSMTNHPMHLHGHEFVVTGTDGGPTPRSTRWHEVTTDIAVGQMRQIEFLADEEGDWAFHCHKSHHTMGAMGHDVPTMIGVDHRGVAKKISQLVPDYMVMGERGMADMGEMEMPLPDNTQKMMDGRGPFGGLEMGGMFTTVKVRRGQKRGDYADPGWFRHPQGTVAYEFGGALPEPARAGGTAPGKLPSAAGAPAAKDVEVRVRKPASGHGSH</sequence>
<accession>A0ABR9RXT5</accession>
<organism evidence="9 10">
    <name type="scientific">Ramlibacter pallidus</name>
    <dbReference type="NCBI Taxonomy" id="2780087"/>
    <lineage>
        <taxon>Bacteria</taxon>
        <taxon>Pseudomonadati</taxon>
        <taxon>Pseudomonadota</taxon>
        <taxon>Betaproteobacteria</taxon>
        <taxon>Burkholderiales</taxon>
        <taxon>Comamonadaceae</taxon>
        <taxon>Ramlibacter</taxon>
    </lineage>
</organism>
<dbReference type="PANTHER" id="PTHR11709">
    <property type="entry name" value="MULTI-COPPER OXIDASE"/>
    <property type="match status" value="1"/>
</dbReference>
<dbReference type="Gene3D" id="2.60.40.420">
    <property type="entry name" value="Cupredoxins - blue copper proteins"/>
    <property type="match status" value="1"/>
</dbReference>
<reference evidence="9 10" key="1">
    <citation type="submission" date="2020-10" db="EMBL/GenBank/DDBJ databases">
        <title>Ramlibacter sp. HM2 16S ribosomal RNA gene Genome sequencing and assembly.</title>
        <authorList>
            <person name="Kang M."/>
        </authorList>
    </citation>
    <scope>NUCLEOTIDE SEQUENCE [LARGE SCALE GENOMIC DNA]</scope>
    <source>
        <strain evidence="9 10">HM2</strain>
    </source>
</reference>
<dbReference type="PROSITE" id="PS51318">
    <property type="entry name" value="TAT"/>
    <property type="match status" value="1"/>
</dbReference>